<proteinExistence type="predicted"/>
<reference evidence="1 2" key="1">
    <citation type="submission" date="2011-08" db="EMBL/GenBank/DDBJ databases">
        <title>The Genome Sequence of Plasmodium vivax Brazil I.</title>
        <authorList>
            <consortium name="The Broad Institute Genome Sequencing Platform"/>
            <consortium name="The Broad Institute Genome Sequencing Center for Infectious Disease"/>
            <person name="Neafsey D."/>
            <person name="Carlton J."/>
            <person name="Barnwell J."/>
            <person name="Collins W."/>
            <person name="Escalante A."/>
            <person name="Mullikin J."/>
            <person name="Saul A."/>
            <person name="Guigo R."/>
            <person name="Camara F."/>
            <person name="Young S.K."/>
            <person name="Zeng Q."/>
            <person name="Gargeya S."/>
            <person name="Fitzgerald M."/>
            <person name="Haas B."/>
            <person name="Abouelleil A."/>
            <person name="Alvarado L."/>
            <person name="Arachchi H.M."/>
            <person name="Berlin A."/>
            <person name="Brown A."/>
            <person name="Chapman S.B."/>
            <person name="Chen Z."/>
            <person name="Dunbar C."/>
            <person name="Freedman E."/>
            <person name="Gearin G."/>
            <person name="Gellesch M."/>
            <person name="Goldberg J."/>
            <person name="Griggs A."/>
            <person name="Gujja S."/>
            <person name="Heiman D."/>
            <person name="Howarth C."/>
            <person name="Larson L."/>
            <person name="Lui A."/>
            <person name="MacDonald P.J.P."/>
            <person name="Montmayeur A."/>
            <person name="Murphy C."/>
            <person name="Neiman D."/>
            <person name="Pearson M."/>
            <person name="Priest M."/>
            <person name="Roberts A."/>
            <person name="Saif S."/>
            <person name="Shea T."/>
            <person name="Shenoy N."/>
            <person name="Sisk P."/>
            <person name="Stolte C."/>
            <person name="Sykes S."/>
            <person name="Wortman J."/>
            <person name="Nusbaum C."/>
            <person name="Birren B."/>
        </authorList>
    </citation>
    <scope>NUCLEOTIDE SEQUENCE [LARGE SCALE GENOMIC DNA]</scope>
    <source>
        <strain evidence="1 2">Brazil I</strain>
    </source>
</reference>
<protein>
    <submittedName>
        <fullName evidence="1">Uncharacterized protein</fullName>
    </submittedName>
</protein>
<accession>A0A0J9T1V9</accession>
<sequence>MSDKKLDISKWKEDYHFFYTIWDTYIELDKSVEGDRYKSRYETVCDLFMQPLDEKKEEHRKFCLKLIRNLGHYSENLKILKFKSEDCNNLNNWVYSSKKEYNVPDEIITECFNDFKRNMNGAGIYDICNYYSYEDNYKEPINIIILDIFQSNMNIVTDLVASVNDIINFGLQKYICDCVHIYKEMDKKYCRGNYHGDLVRTLTCNTLNTFKTTYNSYLYEKAHNNYKIPSLDVDNEYADKCLASKLKLPFNSPVADDGPASTSLGMDIDERKSEYSPPSNFIGETPSSSMSRTVSTAVGTMAGASSILALLYKVTQIFI</sequence>
<evidence type="ECO:0000313" key="2">
    <source>
        <dbReference type="Proteomes" id="UP000053327"/>
    </source>
</evidence>
<dbReference type="EMBL" id="KQ234761">
    <property type="protein sequence ID" value="KMZ88587.1"/>
    <property type="molecule type" value="Genomic_DNA"/>
</dbReference>
<evidence type="ECO:0000313" key="1">
    <source>
        <dbReference type="EMBL" id="KMZ88587.1"/>
    </source>
</evidence>
<name>A0A0J9T1V9_PLAV1</name>
<dbReference type="Proteomes" id="UP000053327">
    <property type="component" value="Unassembled WGS sequence"/>
</dbReference>
<dbReference type="AlphaFoldDB" id="A0A0J9T1V9"/>
<organism evidence="1 2">
    <name type="scientific">Plasmodium vivax (strain Brazil I)</name>
    <dbReference type="NCBI Taxonomy" id="1033975"/>
    <lineage>
        <taxon>Eukaryota</taxon>
        <taxon>Sar</taxon>
        <taxon>Alveolata</taxon>
        <taxon>Apicomplexa</taxon>
        <taxon>Aconoidasida</taxon>
        <taxon>Haemosporida</taxon>
        <taxon>Plasmodiidae</taxon>
        <taxon>Plasmodium</taxon>
        <taxon>Plasmodium (Plasmodium)</taxon>
    </lineage>
</organism>
<gene>
    <name evidence="1" type="ORF">PVBG_04796</name>
</gene>